<dbReference type="CDD" id="cd00086">
    <property type="entry name" value="homeodomain"/>
    <property type="match status" value="1"/>
</dbReference>
<comment type="similarity">
    <text evidence="1">Belongs to the distal-less homeobox family.</text>
</comment>
<dbReference type="Proteomes" id="UP000252040">
    <property type="component" value="Unplaced"/>
</dbReference>
<dbReference type="InterPro" id="IPR050460">
    <property type="entry name" value="Distal-less_Homeobox_TF"/>
</dbReference>
<dbReference type="Pfam" id="PF12413">
    <property type="entry name" value="DLL_N"/>
    <property type="match status" value="1"/>
</dbReference>
<accession>A0A341AD58</accession>
<evidence type="ECO:0000256" key="7">
    <source>
        <dbReference type="RuleBase" id="RU000682"/>
    </source>
</evidence>
<dbReference type="InterPro" id="IPR000047">
    <property type="entry name" value="HTH_motif"/>
</dbReference>
<dbReference type="KEGG" id="nasi:112391479"/>
<dbReference type="GO" id="GO:0000978">
    <property type="term" value="F:RNA polymerase II cis-regulatory region sequence-specific DNA binding"/>
    <property type="evidence" value="ECO:0007669"/>
    <property type="project" value="TreeGrafter"/>
</dbReference>
<feature type="region of interest" description="Disordered" evidence="8">
    <location>
        <begin position="214"/>
        <end position="261"/>
    </location>
</feature>
<evidence type="ECO:0000256" key="1">
    <source>
        <dbReference type="ARBA" id="ARBA00007916"/>
    </source>
</evidence>
<gene>
    <name evidence="11" type="primary">DLX2</name>
</gene>
<dbReference type="FunFam" id="1.10.10.60:FF:000048">
    <property type="entry name" value="Distal-less homeobox 2"/>
    <property type="match status" value="1"/>
</dbReference>
<dbReference type="SMART" id="SM00389">
    <property type="entry name" value="HOX"/>
    <property type="match status" value="1"/>
</dbReference>
<dbReference type="AlphaFoldDB" id="A0A341AD58"/>
<keyword evidence="2" id="KW-0217">Developmental protein</keyword>
<dbReference type="PROSITE" id="PS50071">
    <property type="entry name" value="HOMEOBOX_2"/>
    <property type="match status" value="1"/>
</dbReference>
<dbReference type="InterPro" id="IPR001356">
    <property type="entry name" value="HD"/>
</dbReference>
<dbReference type="Gene3D" id="1.10.10.60">
    <property type="entry name" value="Homeodomain-like"/>
    <property type="match status" value="1"/>
</dbReference>
<evidence type="ECO:0000259" key="9">
    <source>
        <dbReference type="PROSITE" id="PS50071"/>
    </source>
</evidence>
<dbReference type="CTD" id="1746"/>
<dbReference type="GO" id="GO:0000122">
    <property type="term" value="P:negative regulation of transcription by RNA polymerase II"/>
    <property type="evidence" value="ECO:0007669"/>
    <property type="project" value="TreeGrafter"/>
</dbReference>
<dbReference type="InParanoid" id="A0A341AD58"/>
<proteinExistence type="inferred from homology"/>
<feature type="region of interest" description="Disordered" evidence="8">
    <location>
        <begin position="16"/>
        <end position="80"/>
    </location>
</feature>
<evidence type="ECO:0000256" key="3">
    <source>
        <dbReference type="ARBA" id="ARBA00023125"/>
    </source>
</evidence>
<dbReference type="PANTHER" id="PTHR24327:SF23">
    <property type="entry name" value="HOMEOBOX PROTEIN DLX-2"/>
    <property type="match status" value="1"/>
</dbReference>
<name>A0A341AD58_NEOAA</name>
<dbReference type="GO" id="GO:0030154">
    <property type="term" value="P:cell differentiation"/>
    <property type="evidence" value="ECO:0007669"/>
    <property type="project" value="TreeGrafter"/>
</dbReference>
<protein>
    <submittedName>
        <fullName evidence="11">Homeobox protein DLX-2</fullName>
    </submittedName>
</protein>
<keyword evidence="4 6" id="KW-0371">Homeobox</keyword>
<dbReference type="Pfam" id="PF00046">
    <property type="entry name" value="Homeodomain"/>
    <property type="match status" value="1"/>
</dbReference>
<organism evidence="10 11">
    <name type="scientific">Neophocaena asiaeorientalis asiaeorientalis</name>
    <name type="common">Yangtze finless porpoise</name>
    <name type="synonym">Neophocaena phocaenoides subsp. asiaeorientalis</name>
    <dbReference type="NCBI Taxonomy" id="1706337"/>
    <lineage>
        <taxon>Eukaryota</taxon>
        <taxon>Metazoa</taxon>
        <taxon>Chordata</taxon>
        <taxon>Craniata</taxon>
        <taxon>Vertebrata</taxon>
        <taxon>Euteleostomi</taxon>
        <taxon>Mammalia</taxon>
        <taxon>Eutheria</taxon>
        <taxon>Laurasiatheria</taxon>
        <taxon>Artiodactyla</taxon>
        <taxon>Whippomorpha</taxon>
        <taxon>Cetacea</taxon>
        <taxon>Odontoceti</taxon>
        <taxon>Phocoenidae</taxon>
        <taxon>Neophocaena</taxon>
    </lineage>
</organism>
<keyword evidence="10" id="KW-1185">Reference proteome</keyword>
<dbReference type="PRINTS" id="PR00024">
    <property type="entry name" value="HOMEOBOX"/>
</dbReference>
<dbReference type="FunCoup" id="A0A341AD58">
    <property type="interactions" value="95"/>
</dbReference>
<feature type="DNA-binding region" description="Homeobox" evidence="6">
    <location>
        <begin position="155"/>
        <end position="214"/>
    </location>
</feature>
<evidence type="ECO:0000256" key="5">
    <source>
        <dbReference type="ARBA" id="ARBA00023242"/>
    </source>
</evidence>
<evidence type="ECO:0000256" key="4">
    <source>
        <dbReference type="ARBA" id="ARBA00023155"/>
    </source>
</evidence>
<dbReference type="PROSITE" id="PS00027">
    <property type="entry name" value="HOMEOBOX_1"/>
    <property type="match status" value="1"/>
</dbReference>
<sequence length="387" mass="41964">MTGVFDSLVADMHSTQITASSTYHQQQQPPSGGGAGPGGSNGSSLHKPQESPTLPVSTATDSSYYTNQQHPAGGGGGGGGGAGGSPYAHMGSYQYHASGLNNVPYSAKSGYDLGYTAAYTSYAPYGTSSSPANNEPEKEDLEPEIRIVNGKPKKVRKPRTIYSSFQLAALQRRFQKTQYLALPERAELAASLGLTQTQVKIWFQNRRSKFKKMWKSGEIPSEQHPGTSASPPCASPPASAPTSWDFGAPQRMGLEPLPRRGTRSAKSDIYIYRRLRLAERCGEARTRTLSAGLLREFTLCPHPRPCARFASSRRGESLSTRWLRPPPARPLRRRRRSPAPGRSQPPPRPRCWQGSTFEPPRGTYRSRGLTPTLGPPHCLPCSPSGTG</sequence>
<evidence type="ECO:0000256" key="6">
    <source>
        <dbReference type="PROSITE-ProRule" id="PRU00108"/>
    </source>
</evidence>
<dbReference type="GO" id="GO:0005634">
    <property type="term" value="C:nucleus"/>
    <property type="evidence" value="ECO:0007669"/>
    <property type="project" value="UniProtKB-SubCell"/>
</dbReference>
<dbReference type="RefSeq" id="XP_024588611.1">
    <property type="nucleotide sequence ID" value="XM_024732843.1"/>
</dbReference>
<dbReference type="GeneID" id="112391479"/>
<evidence type="ECO:0000313" key="11">
    <source>
        <dbReference type="RefSeq" id="XP_024588611.1"/>
    </source>
</evidence>
<dbReference type="GO" id="GO:0000981">
    <property type="term" value="F:DNA-binding transcription factor activity, RNA polymerase II-specific"/>
    <property type="evidence" value="ECO:0007669"/>
    <property type="project" value="InterPro"/>
</dbReference>
<dbReference type="InterPro" id="IPR009057">
    <property type="entry name" value="Homeodomain-like_sf"/>
</dbReference>
<dbReference type="InterPro" id="IPR020479">
    <property type="entry name" value="HD_metazoa"/>
</dbReference>
<reference evidence="11" key="1">
    <citation type="submission" date="2025-08" db="UniProtKB">
        <authorList>
            <consortium name="RefSeq"/>
        </authorList>
    </citation>
    <scope>IDENTIFICATION</scope>
    <source>
        <tissue evidence="11">Meat</tissue>
    </source>
</reference>
<comment type="subcellular location">
    <subcellularLocation>
        <location evidence="6 7">Nucleus</location>
    </subcellularLocation>
</comment>
<dbReference type="InterPro" id="IPR022135">
    <property type="entry name" value="Distal-less_N"/>
</dbReference>
<dbReference type="PRINTS" id="PR00031">
    <property type="entry name" value="HTHREPRESSR"/>
</dbReference>
<feature type="domain" description="Homeobox" evidence="9">
    <location>
        <begin position="153"/>
        <end position="213"/>
    </location>
</feature>
<evidence type="ECO:0000256" key="8">
    <source>
        <dbReference type="SAM" id="MobiDB-lite"/>
    </source>
</evidence>
<dbReference type="SUPFAM" id="SSF46689">
    <property type="entry name" value="Homeodomain-like"/>
    <property type="match status" value="1"/>
</dbReference>
<feature type="compositionally biased region" description="Polar residues" evidence="8">
    <location>
        <begin position="50"/>
        <end position="70"/>
    </location>
</feature>
<evidence type="ECO:0000313" key="10">
    <source>
        <dbReference type="Proteomes" id="UP000252040"/>
    </source>
</evidence>
<dbReference type="InterPro" id="IPR017970">
    <property type="entry name" value="Homeobox_CS"/>
</dbReference>
<feature type="region of interest" description="Disordered" evidence="8">
    <location>
        <begin position="311"/>
        <end position="387"/>
    </location>
</feature>
<dbReference type="PANTHER" id="PTHR24327">
    <property type="entry name" value="HOMEOBOX PROTEIN"/>
    <property type="match status" value="1"/>
</dbReference>
<evidence type="ECO:0000256" key="2">
    <source>
        <dbReference type="ARBA" id="ARBA00022473"/>
    </source>
</evidence>
<feature type="compositionally biased region" description="Gly residues" evidence="8">
    <location>
        <begin position="31"/>
        <end position="41"/>
    </location>
</feature>
<dbReference type="STRING" id="1706337.A0A341AD58"/>
<keyword evidence="5 6" id="KW-0539">Nucleus</keyword>
<keyword evidence="3 6" id="KW-0238">DNA-binding</keyword>